<organism evidence="1 2">
    <name type="scientific">Rubrivivax albus</name>
    <dbReference type="NCBI Taxonomy" id="2499835"/>
    <lineage>
        <taxon>Bacteria</taxon>
        <taxon>Pseudomonadati</taxon>
        <taxon>Pseudomonadota</taxon>
        <taxon>Betaproteobacteria</taxon>
        <taxon>Burkholderiales</taxon>
        <taxon>Sphaerotilaceae</taxon>
        <taxon>Rubrivivax</taxon>
    </lineage>
</organism>
<evidence type="ECO:0000313" key="2">
    <source>
        <dbReference type="Proteomes" id="UP000288178"/>
    </source>
</evidence>
<protein>
    <submittedName>
        <fullName evidence="1">Uncharacterized protein</fullName>
    </submittedName>
</protein>
<dbReference type="RefSeq" id="WP_128199295.1">
    <property type="nucleotide sequence ID" value="NZ_SACT01000005.1"/>
</dbReference>
<comment type="caution">
    <text evidence="1">The sequence shown here is derived from an EMBL/GenBank/DDBJ whole genome shotgun (WGS) entry which is preliminary data.</text>
</comment>
<reference evidence="1 2" key="1">
    <citation type="submission" date="2019-01" db="EMBL/GenBank/DDBJ databases">
        <authorList>
            <person name="Chen W.-M."/>
        </authorList>
    </citation>
    <scope>NUCLEOTIDE SEQUENCE [LARGE SCALE GENOMIC DNA]</scope>
    <source>
        <strain evidence="1 2">ICH-3</strain>
    </source>
</reference>
<name>A0A437JTS0_9BURK</name>
<dbReference type="EMBL" id="SACT01000005">
    <property type="protein sequence ID" value="RVT50468.1"/>
    <property type="molecule type" value="Genomic_DNA"/>
</dbReference>
<dbReference type="AlphaFoldDB" id="A0A437JTS0"/>
<keyword evidence="2" id="KW-1185">Reference proteome</keyword>
<evidence type="ECO:0000313" key="1">
    <source>
        <dbReference type="EMBL" id="RVT50468.1"/>
    </source>
</evidence>
<sequence length="159" mass="16886">MSADASGVRVESPRRSSGAGIGLLPLAIALGVTACATNAPYVEVSGYKTARADGHEEEIIIRGVDGKLDFDGLREVTIEPGAHVLLLDTARNRRAVDPAVLVPLNAKACLRYSFVARHETMTGLRPWQVVLKDVQPIPECVARFPDHAPVPSAAASAPR</sequence>
<accession>A0A437JTS0</accession>
<gene>
    <name evidence="1" type="ORF">ENE75_15805</name>
</gene>
<dbReference type="Proteomes" id="UP000288178">
    <property type="component" value="Unassembled WGS sequence"/>
</dbReference>
<proteinExistence type="predicted"/>